<organism evidence="1 2">
    <name type="scientific">Streptomyces turgidiscabies (strain Car8)</name>
    <dbReference type="NCBI Taxonomy" id="698760"/>
    <lineage>
        <taxon>Bacteria</taxon>
        <taxon>Bacillati</taxon>
        <taxon>Actinomycetota</taxon>
        <taxon>Actinomycetes</taxon>
        <taxon>Kitasatosporales</taxon>
        <taxon>Streptomycetaceae</taxon>
        <taxon>Streptomyces</taxon>
    </lineage>
</organism>
<sequence>MEFDYQEGPWVETDVSLVIQKPDLDGDFVSRSIPVPPTSLRSSPTAGDQRNGGAENGLWILTIHKRLPGGVGDQLVALLDEIEPHRSGIRLLVSQGYEISIRIFGFVGRGSTFALSPGLVGRVAGLGIPLAIAPHTSDR</sequence>
<keyword evidence="2" id="KW-1185">Reference proteome</keyword>
<evidence type="ECO:0000313" key="2">
    <source>
        <dbReference type="Proteomes" id="UP000010931"/>
    </source>
</evidence>
<dbReference type="STRING" id="85558.T45_01640"/>
<dbReference type="RefSeq" id="WP_006374763.1">
    <property type="nucleotide sequence ID" value="NZ_AEJB01000114.1"/>
</dbReference>
<dbReference type="AlphaFoldDB" id="L7FF44"/>
<dbReference type="Proteomes" id="UP000010931">
    <property type="component" value="Unassembled WGS sequence"/>
</dbReference>
<proteinExistence type="predicted"/>
<evidence type="ECO:0000313" key="1">
    <source>
        <dbReference type="EMBL" id="ELP70003.1"/>
    </source>
</evidence>
<reference evidence="1 2" key="1">
    <citation type="journal article" date="2011" name="Plasmid">
        <title>Streptomyces turgidiscabies Car8 contains a modular pathogenicity island that shares virulence genes with other actinobacterial plant pathogens.</title>
        <authorList>
            <person name="Huguet-Tapia J.C."/>
            <person name="Badger J.H."/>
            <person name="Loria R."/>
            <person name="Pettis G.S."/>
        </authorList>
    </citation>
    <scope>NUCLEOTIDE SEQUENCE [LARGE SCALE GENOMIC DNA]</scope>
    <source>
        <strain evidence="1 2">Car8</strain>
    </source>
</reference>
<protein>
    <recommendedName>
        <fullName evidence="3">DUF4279 domain-containing protein</fullName>
    </recommendedName>
</protein>
<name>L7FF44_STRT8</name>
<dbReference type="PATRIC" id="fig|698760.3.peg.1351"/>
<dbReference type="EMBL" id="AEJB01000114">
    <property type="protein sequence ID" value="ELP70003.1"/>
    <property type="molecule type" value="Genomic_DNA"/>
</dbReference>
<evidence type="ECO:0008006" key="3">
    <source>
        <dbReference type="Google" id="ProtNLM"/>
    </source>
</evidence>
<comment type="caution">
    <text evidence="1">The sequence shown here is derived from an EMBL/GenBank/DDBJ whole genome shotgun (WGS) entry which is preliminary data.</text>
</comment>
<accession>L7FF44</accession>
<dbReference type="GeneID" id="97405409"/>
<gene>
    <name evidence="1" type="ORF">STRTUCAR8_07109</name>
</gene>